<name>A0ACC2WRN8_9TREE</name>
<evidence type="ECO:0000313" key="2">
    <source>
        <dbReference type="Proteomes" id="UP001243375"/>
    </source>
</evidence>
<comment type="caution">
    <text evidence="1">The sequence shown here is derived from an EMBL/GenBank/DDBJ whole genome shotgun (WGS) entry which is preliminary data.</text>
</comment>
<keyword evidence="2" id="KW-1185">Reference proteome</keyword>
<reference evidence="1" key="1">
    <citation type="submission" date="2023-04" db="EMBL/GenBank/DDBJ databases">
        <title>Draft Genome sequencing of Naganishia species isolated from polar environments using Oxford Nanopore Technology.</title>
        <authorList>
            <person name="Leo P."/>
            <person name="Venkateswaran K."/>
        </authorList>
    </citation>
    <scope>NUCLEOTIDE SEQUENCE</scope>
    <source>
        <strain evidence="1">MNA-CCFEE 5425</strain>
    </source>
</reference>
<sequence length="401" mass="44466">MEELVSDWKAIHALRSAPAKRDLEESKWSPRELNKLSEFREVMASVQQRHLGRESHSMKMHYITSVAKHLYVQDSRSNPSGYGRGIKRAFGKLGLLDLLNAPGNHFTLEEVYEALENCQTFVRGGSDDNLIKIYPAALARELQVRIQACRLAAQQHGIGNEASDGFIAYLAHPIGVCWRHWLWPGTKPLARDIQGAEATTGKKKGGQAFVPNYLYRYDPDVVSPSIQEMEQVVEERLLAWGCNQDNTRCVIQFDSNNWKGVVAGILAEPLSTPPKIWRCFGNVPEGLKIASRAASKDYGAFLSLATKRPDIFRDATLGPGLDDSKSQTKGKDVRAERDADGGPPRSQIEGVGGVGWRPIETMARNRSDDTQEQADELGVREDDDGAGSYSGSSDIIGEWQE</sequence>
<accession>A0ACC2WRN8</accession>
<gene>
    <name evidence="1" type="ORF">QFC22_005792</name>
</gene>
<proteinExistence type="predicted"/>
<evidence type="ECO:0000313" key="1">
    <source>
        <dbReference type="EMBL" id="KAJ9113975.1"/>
    </source>
</evidence>
<dbReference type="Proteomes" id="UP001243375">
    <property type="component" value="Unassembled WGS sequence"/>
</dbReference>
<organism evidence="1 2">
    <name type="scientific">Naganishia vaughanmartiniae</name>
    <dbReference type="NCBI Taxonomy" id="1424756"/>
    <lineage>
        <taxon>Eukaryota</taxon>
        <taxon>Fungi</taxon>
        <taxon>Dikarya</taxon>
        <taxon>Basidiomycota</taxon>
        <taxon>Agaricomycotina</taxon>
        <taxon>Tremellomycetes</taxon>
        <taxon>Filobasidiales</taxon>
        <taxon>Filobasidiaceae</taxon>
        <taxon>Naganishia</taxon>
    </lineage>
</organism>
<dbReference type="EMBL" id="JASBWU010000020">
    <property type="protein sequence ID" value="KAJ9113975.1"/>
    <property type="molecule type" value="Genomic_DNA"/>
</dbReference>
<protein>
    <submittedName>
        <fullName evidence="1">Uncharacterized protein</fullName>
    </submittedName>
</protein>